<protein>
    <recommendedName>
        <fullName evidence="1">DUF5641 domain-containing protein</fullName>
    </recommendedName>
</protein>
<dbReference type="Pfam" id="PF18701">
    <property type="entry name" value="DUF5641"/>
    <property type="match status" value="1"/>
</dbReference>
<dbReference type="InterPro" id="IPR040676">
    <property type="entry name" value="DUF5641"/>
</dbReference>
<accession>A0ABY6LFU3</accession>
<name>A0ABY6LFU3_9ARAC</name>
<sequence length="110" mass="12356">MPHIEAIVNERPLTYMSEDSDNFRPLTPAMFSYSSMMTTPSRNLTIYEDSDTRAITGGEVVYVENDSQKRINWPLGLVKKVYPGEDGNCRVAKVRIKSGECHVVTSPDVT</sequence>
<evidence type="ECO:0000259" key="1">
    <source>
        <dbReference type="Pfam" id="PF18701"/>
    </source>
</evidence>
<dbReference type="EMBL" id="CP092878">
    <property type="protein sequence ID" value="UYV78345.1"/>
    <property type="molecule type" value="Genomic_DNA"/>
</dbReference>
<feature type="domain" description="DUF5641" evidence="1">
    <location>
        <begin position="51"/>
        <end position="101"/>
    </location>
</feature>
<organism evidence="2 3">
    <name type="scientific">Cordylochernes scorpioides</name>
    <dbReference type="NCBI Taxonomy" id="51811"/>
    <lineage>
        <taxon>Eukaryota</taxon>
        <taxon>Metazoa</taxon>
        <taxon>Ecdysozoa</taxon>
        <taxon>Arthropoda</taxon>
        <taxon>Chelicerata</taxon>
        <taxon>Arachnida</taxon>
        <taxon>Pseudoscorpiones</taxon>
        <taxon>Cheliferoidea</taxon>
        <taxon>Chernetidae</taxon>
        <taxon>Cordylochernes</taxon>
    </lineage>
</organism>
<keyword evidence="3" id="KW-1185">Reference proteome</keyword>
<proteinExistence type="predicted"/>
<evidence type="ECO:0000313" key="2">
    <source>
        <dbReference type="EMBL" id="UYV78345.1"/>
    </source>
</evidence>
<reference evidence="2 3" key="1">
    <citation type="submission" date="2022-01" db="EMBL/GenBank/DDBJ databases">
        <title>A chromosomal length assembly of Cordylochernes scorpioides.</title>
        <authorList>
            <person name="Zeh D."/>
            <person name="Zeh J."/>
        </authorList>
    </citation>
    <scope>NUCLEOTIDE SEQUENCE [LARGE SCALE GENOMIC DNA]</scope>
    <source>
        <strain evidence="2">IN4F17</strain>
        <tissue evidence="2">Whole Body</tissue>
    </source>
</reference>
<gene>
    <name evidence="2" type="ORF">LAZ67_16001025</name>
</gene>
<evidence type="ECO:0000313" key="3">
    <source>
        <dbReference type="Proteomes" id="UP001235939"/>
    </source>
</evidence>
<dbReference type="Proteomes" id="UP001235939">
    <property type="component" value="Chromosome 16"/>
</dbReference>